<sequence length="486" mass="55114">MAPCTPTAAFCPHTELQHIVEDTSHLFNNVTVRAWAQVFSDRHARGCEFEQPKGPNGRIHRIFAISNFSRLSAISGLEKPLDTWLDPKWTITDKFYERIRPSLVLATRLLEETGEFFDTVLWGKIEDRRDGRYYALEEGLTEGPSVFPEGHDSLKNLQIFTGYNEESFHEDYATQKYGIFPNEGTQRLATQAIQLNTRFTTFFTHPHYDEFTDEVKQRILFILAVTLVHELAHVVYTYRRKFTAEERKVAFAARVLKRQEIAAFLSTDSWKLFGRLRPGGDLQCYKGVAGTNILEVMSTVVFMEEFKATRGCYPWPEEISIPKPSKVIHSTAFPPIYDYECSKLAWIYRGMRPALSDNENEAGGSDGTGHAPDTIEISEAQTVVAIEDNPTHAIDSCVYSINLACDDDKESLNGIDQIADGTDCMPTPPQSPSVQDEPEDYSDWWAAIGHQAMSNPLHQAARGGRMGRGRRGTRDGQPRTKLRYQR</sequence>
<gene>
    <name evidence="2" type="ORF">LTR69_003333</name>
</gene>
<name>A0ABR0JIS9_9EURO</name>
<dbReference type="EMBL" id="JAVRRF010000005">
    <property type="protein sequence ID" value="KAK5065783.1"/>
    <property type="molecule type" value="Genomic_DNA"/>
</dbReference>
<evidence type="ECO:0008006" key="4">
    <source>
        <dbReference type="Google" id="ProtNLM"/>
    </source>
</evidence>
<comment type="caution">
    <text evidence="2">The sequence shown here is derived from an EMBL/GenBank/DDBJ whole genome shotgun (WGS) entry which is preliminary data.</text>
</comment>
<evidence type="ECO:0000313" key="3">
    <source>
        <dbReference type="Proteomes" id="UP001345691"/>
    </source>
</evidence>
<protein>
    <recommendedName>
        <fullName evidence="4">SprT-like domain-containing protein</fullName>
    </recommendedName>
</protein>
<accession>A0ABR0JIS9</accession>
<organism evidence="2 3">
    <name type="scientific">Exophiala sideris</name>
    <dbReference type="NCBI Taxonomy" id="1016849"/>
    <lineage>
        <taxon>Eukaryota</taxon>
        <taxon>Fungi</taxon>
        <taxon>Dikarya</taxon>
        <taxon>Ascomycota</taxon>
        <taxon>Pezizomycotina</taxon>
        <taxon>Eurotiomycetes</taxon>
        <taxon>Chaetothyriomycetidae</taxon>
        <taxon>Chaetothyriales</taxon>
        <taxon>Herpotrichiellaceae</taxon>
        <taxon>Exophiala</taxon>
    </lineage>
</organism>
<keyword evidence="3" id="KW-1185">Reference proteome</keyword>
<proteinExistence type="predicted"/>
<evidence type="ECO:0000313" key="2">
    <source>
        <dbReference type="EMBL" id="KAK5065783.1"/>
    </source>
</evidence>
<dbReference type="Proteomes" id="UP001345691">
    <property type="component" value="Unassembled WGS sequence"/>
</dbReference>
<feature type="region of interest" description="Disordered" evidence="1">
    <location>
        <begin position="455"/>
        <end position="486"/>
    </location>
</feature>
<reference evidence="2 3" key="1">
    <citation type="submission" date="2023-08" db="EMBL/GenBank/DDBJ databases">
        <title>Black Yeasts Isolated from many extreme environments.</title>
        <authorList>
            <person name="Coleine C."/>
            <person name="Stajich J.E."/>
            <person name="Selbmann L."/>
        </authorList>
    </citation>
    <scope>NUCLEOTIDE SEQUENCE [LARGE SCALE GENOMIC DNA]</scope>
    <source>
        <strain evidence="2 3">CCFEE 6328</strain>
    </source>
</reference>
<evidence type="ECO:0000256" key="1">
    <source>
        <dbReference type="SAM" id="MobiDB-lite"/>
    </source>
</evidence>